<dbReference type="GO" id="GO:0006508">
    <property type="term" value="P:proteolysis"/>
    <property type="evidence" value="ECO:0007669"/>
    <property type="project" value="InterPro"/>
</dbReference>
<dbReference type="SUPFAM" id="SSF52129">
    <property type="entry name" value="Caspase-like"/>
    <property type="match status" value="1"/>
</dbReference>
<dbReference type="EMBL" id="CP046640">
    <property type="protein sequence ID" value="QTL97899.1"/>
    <property type="molecule type" value="Genomic_DNA"/>
</dbReference>
<protein>
    <submittedName>
        <fullName evidence="2">Caspase family protein</fullName>
    </submittedName>
</protein>
<accession>A0A8A7KEM0</accession>
<keyword evidence="3" id="KW-1185">Reference proteome</keyword>
<evidence type="ECO:0000259" key="1">
    <source>
        <dbReference type="Pfam" id="PF00656"/>
    </source>
</evidence>
<evidence type="ECO:0000313" key="2">
    <source>
        <dbReference type="EMBL" id="QTL97899.1"/>
    </source>
</evidence>
<dbReference type="InterPro" id="IPR052039">
    <property type="entry name" value="Caspase-related_regulators"/>
</dbReference>
<sequence length="315" mass="34689">MRKALVIGINDYPNCPLSGCINDAVQLASLLERHSDGSPNFSVRKVLSDCNEIKRGTLKKEVDDLFSGDPEVALFYFSGHGYLNSYGGYIVTPDFENYDEGVSMDDILKAANHSSAKNRIIILDCCHAGAMGSPAITEGRFSELADGVTVLVACREKETAMESEKSGVFTSLLLDALHGGSADLLGNVSPGSIYAYVDRALGPWAQRPVFKTNVSRFVSLRNVSPPIDPNILRKIIIHFPSPYDEYCLDSSYEDTEPNADTKHVEIFKELQKMERVGLVVPVDEDHMYYAATNEKSCKLTAMGVQYWKLVQSGNV</sequence>
<name>A0A8A7KEM0_9FIRM</name>
<organism evidence="2 3">
    <name type="scientific">Iocasia fonsfrigidae</name>
    <dbReference type="NCBI Taxonomy" id="2682810"/>
    <lineage>
        <taxon>Bacteria</taxon>
        <taxon>Bacillati</taxon>
        <taxon>Bacillota</taxon>
        <taxon>Clostridia</taxon>
        <taxon>Halanaerobiales</taxon>
        <taxon>Halanaerobiaceae</taxon>
        <taxon>Iocasia</taxon>
    </lineage>
</organism>
<evidence type="ECO:0000313" key="3">
    <source>
        <dbReference type="Proteomes" id="UP000665020"/>
    </source>
</evidence>
<proteinExistence type="predicted"/>
<gene>
    <name evidence="2" type="ORF">GM661_07845</name>
</gene>
<dbReference type="KEGG" id="ifn:GM661_07845"/>
<dbReference type="InterPro" id="IPR029030">
    <property type="entry name" value="Caspase-like_dom_sf"/>
</dbReference>
<dbReference type="RefSeq" id="WP_230869506.1">
    <property type="nucleotide sequence ID" value="NZ_CP046640.1"/>
</dbReference>
<feature type="domain" description="Peptidase C14 caspase" evidence="1">
    <location>
        <begin position="1"/>
        <end position="210"/>
    </location>
</feature>
<reference evidence="2" key="1">
    <citation type="submission" date="2019-12" db="EMBL/GenBank/DDBJ databases">
        <authorList>
            <person name="zhang j."/>
            <person name="sun C.M."/>
        </authorList>
    </citation>
    <scope>NUCLEOTIDE SEQUENCE</scope>
    <source>
        <strain evidence="2">NS-1</strain>
    </source>
</reference>
<dbReference type="PANTHER" id="PTHR22576">
    <property type="entry name" value="MUCOSA ASSOCIATED LYMPHOID TISSUE LYMPHOMA TRANSLOCATION PROTEIN 1/PARACASPASE"/>
    <property type="match status" value="1"/>
</dbReference>
<dbReference type="InterPro" id="IPR011600">
    <property type="entry name" value="Pept_C14_caspase"/>
</dbReference>
<dbReference type="Gene3D" id="3.40.50.1460">
    <property type="match status" value="1"/>
</dbReference>
<dbReference type="PANTHER" id="PTHR22576:SF37">
    <property type="entry name" value="MUCOSA-ASSOCIATED LYMPHOID TISSUE LYMPHOMA TRANSLOCATION PROTEIN 1"/>
    <property type="match status" value="1"/>
</dbReference>
<dbReference type="GO" id="GO:0004197">
    <property type="term" value="F:cysteine-type endopeptidase activity"/>
    <property type="evidence" value="ECO:0007669"/>
    <property type="project" value="InterPro"/>
</dbReference>
<dbReference type="Pfam" id="PF00656">
    <property type="entry name" value="Peptidase_C14"/>
    <property type="match status" value="1"/>
</dbReference>
<dbReference type="AlphaFoldDB" id="A0A8A7KEM0"/>
<dbReference type="Proteomes" id="UP000665020">
    <property type="component" value="Chromosome"/>
</dbReference>